<dbReference type="InterPro" id="IPR009057">
    <property type="entry name" value="Homeodomain-like_sf"/>
</dbReference>
<proteinExistence type="predicted"/>
<keyword evidence="7" id="KW-1185">Reference proteome</keyword>
<dbReference type="PANTHER" id="PTHR30055">
    <property type="entry name" value="HTH-TYPE TRANSCRIPTIONAL REGULATOR RUTR"/>
    <property type="match status" value="1"/>
</dbReference>
<protein>
    <submittedName>
        <fullName evidence="6">TetR/AcrR family transcriptional regulator</fullName>
    </submittedName>
</protein>
<dbReference type="PANTHER" id="PTHR30055:SF234">
    <property type="entry name" value="HTH-TYPE TRANSCRIPTIONAL REGULATOR BETI"/>
    <property type="match status" value="1"/>
</dbReference>
<evidence type="ECO:0000256" key="1">
    <source>
        <dbReference type="ARBA" id="ARBA00023015"/>
    </source>
</evidence>
<dbReference type="EMBL" id="JBHTMO010000040">
    <property type="protein sequence ID" value="MFD1394110.1"/>
    <property type="molecule type" value="Genomic_DNA"/>
</dbReference>
<evidence type="ECO:0000256" key="3">
    <source>
        <dbReference type="ARBA" id="ARBA00023163"/>
    </source>
</evidence>
<dbReference type="InterPro" id="IPR001647">
    <property type="entry name" value="HTH_TetR"/>
</dbReference>
<dbReference type="Gene3D" id="1.10.357.10">
    <property type="entry name" value="Tetracycline Repressor, domain 2"/>
    <property type="match status" value="1"/>
</dbReference>
<reference evidence="7" key="1">
    <citation type="journal article" date="2019" name="Int. J. Syst. Evol. Microbiol.">
        <title>The Global Catalogue of Microorganisms (GCM) 10K type strain sequencing project: providing services to taxonomists for standard genome sequencing and annotation.</title>
        <authorList>
            <consortium name="The Broad Institute Genomics Platform"/>
            <consortium name="The Broad Institute Genome Sequencing Center for Infectious Disease"/>
            <person name="Wu L."/>
            <person name="Ma J."/>
        </authorList>
    </citation>
    <scope>NUCLEOTIDE SEQUENCE [LARGE SCALE GENOMIC DNA]</scope>
    <source>
        <strain evidence="7">CCM 8911</strain>
    </source>
</reference>
<accession>A0ABW4BD31</accession>
<name>A0ABW4BD31_9LACO</name>
<dbReference type="Pfam" id="PF00440">
    <property type="entry name" value="TetR_N"/>
    <property type="match status" value="1"/>
</dbReference>
<gene>
    <name evidence="6" type="ORF">ACFQ3L_11080</name>
</gene>
<keyword evidence="1" id="KW-0805">Transcription regulation</keyword>
<keyword evidence="2 4" id="KW-0238">DNA-binding</keyword>
<evidence type="ECO:0000256" key="2">
    <source>
        <dbReference type="ARBA" id="ARBA00023125"/>
    </source>
</evidence>
<dbReference type="Proteomes" id="UP001597249">
    <property type="component" value="Unassembled WGS sequence"/>
</dbReference>
<organism evidence="6 7">
    <name type="scientific">Lacticaseibacillus jixianensis</name>
    <dbReference type="NCBI Taxonomy" id="2486012"/>
    <lineage>
        <taxon>Bacteria</taxon>
        <taxon>Bacillati</taxon>
        <taxon>Bacillota</taxon>
        <taxon>Bacilli</taxon>
        <taxon>Lactobacillales</taxon>
        <taxon>Lactobacillaceae</taxon>
        <taxon>Lacticaseibacillus</taxon>
    </lineage>
</organism>
<dbReference type="PRINTS" id="PR00455">
    <property type="entry name" value="HTHTETR"/>
</dbReference>
<feature type="domain" description="HTH tetR-type" evidence="5">
    <location>
        <begin position="12"/>
        <end position="72"/>
    </location>
</feature>
<dbReference type="PROSITE" id="PS50977">
    <property type="entry name" value="HTH_TETR_2"/>
    <property type="match status" value="1"/>
</dbReference>
<evidence type="ECO:0000259" key="5">
    <source>
        <dbReference type="PROSITE" id="PS50977"/>
    </source>
</evidence>
<evidence type="ECO:0000256" key="4">
    <source>
        <dbReference type="PROSITE-ProRule" id="PRU00335"/>
    </source>
</evidence>
<dbReference type="InterPro" id="IPR050109">
    <property type="entry name" value="HTH-type_TetR-like_transc_reg"/>
</dbReference>
<evidence type="ECO:0000313" key="7">
    <source>
        <dbReference type="Proteomes" id="UP001597249"/>
    </source>
</evidence>
<dbReference type="SUPFAM" id="SSF46689">
    <property type="entry name" value="Homeodomain-like"/>
    <property type="match status" value="1"/>
</dbReference>
<keyword evidence="3" id="KW-0804">Transcription</keyword>
<evidence type="ECO:0000313" key="6">
    <source>
        <dbReference type="EMBL" id="MFD1394110.1"/>
    </source>
</evidence>
<dbReference type="SUPFAM" id="SSF48498">
    <property type="entry name" value="Tetracyclin repressor-like, C-terminal domain"/>
    <property type="match status" value="1"/>
</dbReference>
<feature type="DNA-binding region" description="H-T-H motif" evidence="4">
    <location>
        <begin position="35"/>
        <end position="54"/>
    </location>
</feature>
<sequence>MRSSEKTGPRDPAKVARILAAAMHEFAEEGYRAAKTEVIARAAQVSKGLVFHYFGSKANLYLAVAHWVFDRLNAAADFSVWQNAPDLKTMIGRALRYKIQLQLKFKDEMRFGMTLYGGHDLPKAVQPQLQALLQAEMKMASTDLVTPVLARMPLRPDVSPALVLDLIQGMLSFVSEKAQPFLDAHPNAQVADLNWLVDEVLQYVDVLEHGFLAS</sequence>
<dbReference type="InterPro" id="IPR036271">
    <property type="entry name" value="Tet_transcr_reg_TetR-rel_C_sf"/>
</dbReference>
<dbReference type="RefSeq" id="WP_125585224.1">
    <property type="nucleotide sequence ID" value="NZ_JBHTMO010000040.1"/>
</dbReference>
<dbReference type="Gene3D" id="1.10.10.60">
    <property type="entry name" value="Homeodomain-like"/>
    <property type="match status" value="1"/>
</dbReference>
<comment type="caution">
    <text evidence="6">The sequence shown here is derived from an EMBL/GenBank/DDBJ whole genome shotgun (WGS) entry which is preliminary data.</text>
</comment>